<protein>
    <submittedName>
        <fullName evidence="2">Uncharacterized protein</fullName>
    </submittedName>
</protein>
<feature type="non-terminal residue" evidence="2">
    <location>
        <position position="1"/>
    </location>
</feature>
<dbReference type="EMBL" id="OW240917">
    <property type="protein sequence ID" value="CAH2301136.1"/>
    <property type="molecule type" value="Genomic_DNA"/>
</dbReference>
<reference evidence="2" key="1">
    <citation type="submission" date="2022-03" db="EMBL/GenBank/DDBJ databases">
        <authorList>
            <person name="Alioto T."/>
            <person name="Alioto T."/>
            <person name="Gomez Garrido J."/>
        </authorList>
    </citation>
    <scope>NUCLEOTIDE SEQUENCE</scope>
</reference>
<evidence type="ECO:0000313" key="3">
    <source>
        <dbReference type="Proteomes" id="UP001295444"/>
    </source>
</evidence>
<sequence>QPGGAITGIHYKHPERQLDPTNTVELKGGKLCHITMAPTLKRTRLLSQPPTQATHQLSGAHLHLS</sequence>
<name>A0AAD1WEK0_PELCU</name>
<organism evidence="2 3">
    <name type="scientific">Pelobates cultripes</name>
    <name type="common">Western spadefoot toad</name>
    <dbReference type="NCBI Taxonomy" id="61616"/>
    <lineage>
        <taxon>Eukaryota</taxon>
        <taxon>Metazoa</taxon>
        <taxon>Chordata</taxon>
        <taxon>Craniata</taxon>
        <taxon>Vertebrata</taxon>
        <taxon>Euteleostomi</taxon>
        <taxon>Amphibia</taxon>
        <taxon>Batrachia</taxon>
        <taxon>Anura</taxon>
        <taxon>Pelobatoidea</taxon>
        <taxon>Pelobatidae</taxon>
        <taxon>Pelobates</taxon>
    </lineage>
</organism>
<keyword evidence="3" id="KW-1185">Reference proteome</keyword>
<dbReference type="AlphaFoldDB" id="A0AAD1WEK0"/>
<proteinExistence type="predicted"/>
<dbReference type="Proteomes" id="UP001295444">
    <property type="component" value="Chromosome 06"/>
</dbReference>
<accession>A0AAD1WEK0</accession>
<gene>
    <name evidence="2" type="ORF">PECUL_23A016056</name>
</gene>
<feature type="compositionally biased region" description="Polar residues" evidence="1">
    <location>
        <begin position="46"/>
        <end position="57"/>
    </location>
</feature>
<feature type="region of interest" description="Disordered" evidence="1">
    <location>
        <begin position="46"/>
        <end position="65"/>
    </location>
</feature>
<evidence type="ECO:0000256" key="1">
    <source>
        <dbReference type="SAM" id="MobiDB-lite"/>
    </source>
</evidence>
<evidence type="ECO:0000313" key="2">
    <source>
        <dbReference type="EMBL" id="CAH2301136.1"/>
    </source>
</evidence>
<feature type="non-terminal residue" evidence="2">
    <location>
        <position position="65"/>
    </location>
</feature>